<organism evidence="2 3">
    <name type="scientific">Puccinia striiformis</name>
    <dbReference type="NCBI Taxonomy" id="27350"/>
    <lineage>
        <taxon>Eukaryota</taxon>
        <taxon>Fungi</taxon>
        <taxon>Dikarya</taxon>
        <taxon>Basidiomycota</taxon>
        <taxon>Pucciniomycotina</taxon>
        <taxon>Pucciniomycetes</taxon>
        <taxon>Pucciniales</taxon>
        <taxon>Pucciniaceae</taxon>
        <taxon>Puccinia</taxon>
    </lineage>
</organism>
<feature type="compositionally biased region" description="Low complexity" evidence="1">
    <location>
        <begin position="405"/>
        <end position="426"/>
    </location>
</feature>
<sequence length="506" mass="54283">MWKKCSIDRPNQTSSDYEHCIGYLEEIVGLLLARQGQYTVPSISSAPLTGSFRYSTERGLIPLLSKTTAESLTISAANHQPALVRPPTPRCSSTTIRGFSEKPGLLIKPGPTKSNNSEPISVTDAQTATLANHHSRIDIGNNLNVATGFGPSPIADTSPSSRRTSGSIVEPLPDQRSQSFTPPHQQQFPSCAIPSGDGLADLTIPQDQLFKDFISPVRSHLPEVTTGPSPRPMSPVLLPSRSSTILELSTSPTAPFSPSTHVASPAPSSLPTLPVLSLTTSPVVPYPSNSIKVYDPDKAGGVVDAVSTLKILNNIAPEPGEDPRYRSLEDSELSRSKGRKNKLPPTAIEGLGRIASVSTVTGTNDELVFSTTEDAIFKRYDGIDPATVATIWDITEDDLDEEDMPSPSAPHSTATPLSSTPSTNPNPAYFTSLATLASSSKTPGIDNLAATGLISVIQPREALVSQQTATEYERLLYEADLADYLEYLKDYHSLQNHLDQPHQTLQ</sequence>
<keyword evidence="3" id="KW-1185">Reference proteome</keyword>
<evidence type="ECO:0000256" key="1">
    <source>
        <dbReference type="SAM" id="MobiDB-lite"/>
    </source>
</evidence>
<dbReference type="AlphaFoldDB" id="A0A2S4UA18"/>
<proteinExistence type="predicted"/>
<protein>
    <submittedName>
        <fullName evidence="2">Uncharacterized protein</fullName>
    </submittedName>
</protein>
<dbReference type="EMBL" id="PKSL01000455">
    <property type="protein sequence ID" value="POV94120.1"/>
    <property type="molecule type" value="Genomic_DNA"/>
</dbReference>
<gene>
    <name evidence="2" type="ORF">PSTT_17016</name>
</gene>
<comment type="caution">
    <text evidence="2">The sequence shown here is derived from an EMBL/GenBank/DDBJ whole genome shotgun (WGS) entry which is preliminary data.</text>
</comment>
<feature type="compositionally biased region" description="Basic and acidic residues" evidence="1">
    <location>
        <begin position="321"/>
        <end position="335"/>
    </location>
</feature>
<feature type="region of interest" description="Disordered" evidence="1">
    <location>
        <begin position="399"/>
        <end position="426"/>
    </location>
</feature>
<reference evidence="2" key="1">
    <citation type="submission" date="2017-12" db="EMBL/GenBank/DDBJ databases">
        <title>Gene loss provides genomic basis for host adaptation in cereal stripe rust fungi.</title>
        <authorList>
            <person name="Xia C."/>
        </authorList>
    </citation>
    <scope>NUCLEOTIDE SEQUENCE [LARGE SCALE GENOMIC DNA]</scope>
    <source>
        <strain evidence="2">93-210</strain>
    </source>
</reference>
<dbReference type="VEuPathDB" id="FungiDB:PSTT_17016"/>
<feature type="compositionally biased region" description="Polar residues" evidence="1">
    <location>
        <begin position="155"/>
        <end position="167"/>
    </location>
</feature>
<accession>A0A2S4UA18</accession>
<evidence type="ECO:0000313" key="3">
    <source>
        <dbReference type="Proteomes" id="UP000239156"/>
    </source>
</evidence>
<feature type="compositionally biased region" description="Polar residues" evidence="1">
    <location>
        <begin position="175"/>
        <end position="187"/>
    </location>
</feature>
<feature type="region of interest" description="Disordered" evidence="1">
    <location>
        <begin position="316"/>
        <end position="346"/>
    </location>
</feature>
<feature type="region of interest" description="Disordered" evidence="1">
    <location>
        <begin position="249"/>
        <end position="268"/>
    </location>
</feature>
<name>A0A2S4UA18_9BASI</name>
<evidence type="ECO:0000313" key="2">
    <source>
        <dbReference type="EMBL" id="POV94120.1"/>
    </source>
</evidence>
<feature type="region of interest" description="Disordered" evidence="1">
    <location>
        <begin position="151"/>
        <end position="187"/>
    </location>
</feature>
<dbReference type="Proteomes" id="UP000239156">
    <property type="component" value="Unassembled WGS sequence"/>
</dbReference>
<dbReference type="VEuPathDB" id="FungiDB:PSHT_14195"/>